<dbReference type="EMBL" id="MU267605">
    <property type="protein sequence ID" value="KAH7915090.1"/>
    <property type="molecule type" value="Genomic_DNA"/>
</dbReference>
<reference evidence="1" key="1">
    <citation type="journal article" date="2021" name="New Phytol.">
        <title>Evolutionary innovations through gain and loss of genes in the ectomycorrhizal Boletales.</title>
        <authorList>
            <person name="Wu G."/>
            <person name="Miyauchi S."/>
            <person name="Morin E."/>
            <person name="Kuo A."/>
            <person name="Drula E."/>
            <person name="Varga T."/>
            <person name="Kohler A."/>
            <person name="Feng B."/>
            <person name="Cao Y."/>
            <person name="Lipzen A."/>
            <person name="Daum C."/>
            <person name="Hundley H."/>
            <person name="Pangilinan J."/>
            <person name="Johnson J."/>
            <person name="Barry K."/>
            <person name="LaButti K."/>
            <person name="Ng V."/>
            <person name="Ahrendt S."/>
            <person name="Min B."/>
            <person name="Choi I.G."/>
            <person name="Park H."/>
            <person name="Plett J.M."/>
            <person name="Magnuson J."/>
            <person name="Spatafora J.W."/>
            <person name="Nagy L.G."/>
            <person name="Henrissat B."/>
            <person name="Grigoriev I.V."/>
            <person name="Yang Z.L."/>
            <person name="Xu J."/>
            <person name="Martin F.M."/>
        </authorList>
    </citation>
    <scope>NUCLEOTIDE SEQUENCE</scope>
    <source>
        <strain evidence="1">ATCC 28755</strain>
    </source>
</reference>
<comment type="caution">
    <text evidence="1">The sequence shown here is derived from an EMBL/GenBank/DDBJ whole genome shotgun (WGS) entry which is preliminary data.</text>
</comment>
<sequence>MSASTPAATKPKITLPSSFTVTEGIDVTDHQLTECAALFSAHYGVWGAGVGGGLRPGTRVRMNAAKLRTQCLANPTHSALAACHTPDGLLVGHAFATVWEFADPLHPTTTRKVGWVTQLVVHKLVRRHYIATHLLQQLKASATFAGVTVIGLASSHPAACAAAAKFAHTGVDTLDTQFIADYARSVLGAAPVGYIRSAELRGSLFGKGGGDSVSAPGDGVVSSVFTDFYVDHDEPLAVLRAFRDKRKGEGEGAGWQLGELLDGHEFLLLAPVEVEIL</sequence>
<evidence type="ECO:0000313" key="2">
    <source>
        <dbReference type="Proteomes" id="UP000790377"/>
    </source>
</evidence>
<evidence type="ECO:0000313" key="1">
    <source>
        <dbReference type="EMBL" id="KAH7915090.1"/>
    </source>
</evidence>
<gene>
    <name evidence="1" type="ORF">BJ138DRAFT_1176864</name>
</gene>
<keyword evidence="2" id="KW-1185">Reference proteome</keyword>
<name>A0ACB8ANP7_9AGAM</name>
<accession>A0ACB8ANP7</accession>
<organism evidence="1 2">
    <name type="scientific">Hygrophoropsis aurantiaca</name>
    <dbReference type="NCBI Taxonomy" id="72124"/>
    <lineage>
        <taxon>Eukaryota</taxon>
        <taxon>Fungi</taxon>
        <taxon>Dikarya</taxon>
        <taxon>Basidiomycota</taxon>
        <taxon>Agaricomycotina</taxon>
        <taxon>Agaricomycetes</taxon>
        <taxon>Agaricomycetidae</taxon>
        <taxon>Boletales</taxon>
        <taxon>Coniophorineae</taxon>
        <taxon>Hygrophoropsidaceae</taxon>
        <taxon>Hygrophoropsis</taxon>
    </lineage>
</organism>
<dbReference type="Proteomes" id="UP000790377">
    <property type="component" value="Unassembled WGS sequence"/>
</dbReference>
<proteinExistence type="predicted"/>
<protein>
    <submittedName>
        <fullName evidence="1">Uncharacterized protein</fullName>
    </submittedName>
</protein>